<evidence type="ECO:0000313" key="2">
    <source>
        <dbReference type="Proteomes" id="UP001597295"/>
    </source>
</evidence>
<sequence>MSRHLPYRKGSQPCSTLRRQAGVLLAILAILISSFTMPMASKSAMARALDIERIQVAALFGSDAFCEPTQHQGDKTTPSHAHHCVLCSSLRFALPDISPILIGFEGLEIASLPQARHLAMVREPDIASRPHKPRDPPSLA</sequence>
<protein>
    <recommendedName>
        <fullName evidence="3">DUF2946 domain-containing protein</fullName>
    </recommendedName>
</protein>
<evidence type="ECO:0008006" key="3">
    <source>
        <dbReference type="Google" id="ProtNLM"/>
    </source>
</evidence>
<dbReference type="Proteomes" id="UP001597295">
    <property type="component" value="Unassembled WGS sequence"/>
</dbReference>
<gene>
    <name evidence="1" type="ORF">ACFSM5_19090</name>
</gene>
<dbReference type="EMBL" id="JBHUIP010000014">
    <property type="protein sequence ID" value="MFD2265018.1"/>
    <property type="molecule type" value="Genomic_DNA"/>
</dbReference>
<dbReference type="RefSeq" id="WP_379878185.1">
    <property type="nucleotide sequence ID" value="NZ_JBHUIP010000014.1"/>
</dbReference>
<reference evidence="2" key="1">
    <citation type="journal article" date="2019" name="Int. J. Syst. Evol. Microbiol.">
        <title>The Global Catalogue of Microorganisms (GCM) 10K type strain sequencing project: providing services to taxonomists for standard genome sequencing and annotation.</title>
        <authorList>
            <consortium name="The Broad Institute Genomics Platform"/>
            <consortium name="The Broad Institute Genome Sequencing Center for Infectious Disease"/>
            <person name="Wu L."/>
            <person name="Ma J."/>
        </authorList>
    </citation>
    <scope>NUCLEOTIDE SEQUENCE [LARGE SCALE GENOMIC DNA]</scope>
    <source>
        <strain evidence="2">CGMCC 1.19062</strain>
    </source>
</reference>
<evidence type="ECO:0000313" key="1">
    <source>
        <dbReference type="EMBL" id="MFD2265018.1"/>
    </source>
</evidence>
<name>A0ABW5DV58_9PROT</name>
<comment type="caution">
    <text evidence="1">The sequence shown here is derived from an EMBL/GenBank/DDBJ whole genome shotgun (WGS) entry which is preliminary data.</text>
</comment>
<keyword evidence="2" id="KW-1185">Reference proteome</keyword>
<proteinExistence type="predicted"/>
<organism evidence="1 2">
    <name type="scientific">Lacibacterium aquatile</name>
    <dbReference type="NCBI Taxonomy" id="1168082"/>
    <lineage>
        <taxon>Bacteria</taxon>
        <taxon>Pseudomonadati</taxon>
        <taxon>Pseudomonadota</taxon>
        <taxon>Alphaproteobacteria</taxon>
        <taxon>Rhodospirillales</taxon>
        <taxon>Rhodospirillaceae</taxon>
    </lineage>
</organism>
<accession>A0ABW5DV58</accession>